<dbReference type="Proteomes" id="UP000663844">
    <property type="component" value="Unassembled WGS sequence"/>
</dbReference>
<dbReference type="InterPro" id="IPR036719">
    <property type="entry name" value="Neuro-gated_channel_TM_sf"/>
</dbReference>
<evidence type="ECO:0000256" key="1">
    <source>
        <dbReference type="SAM" id="MobiDB-lite"/>
    </source>
</evidence>
<evidence type="ECO:0000313" key="4">
    <source>
        <dbReference type="Proteomes" id="UP000663844"/>
    </source>
</evidence>
<dbReference type="Gene3D" id="1.20.58.390">
    <property type="entry name" value="Neurotransmitter-gated ion-channel transmembrane domain"/>
    <property type="match status" value="1"/>
</dbReference>
<dbReference type="InterPro" id="IPR038050">
    <property type="entry name" value="Neuro_actylchol_rec"/>
</dbReference>
<accession>A0A820P0Z7</accession>
<comment type="caution">
    <text evidence="3">The sequence shown here is derived from an EMBL/GenBank/DDBJ whole genome shotgun (WGS) entry which is preliminary data.</text>
</comment>
<proteinExistence type="predicted"/>
<protein>
    <submittedName>
        <fullName evidence="3">Uncharacterized protein</fullName>
    </submittedName>
</protein>
<dbReference type="SUPFAM" id="SSF90112">
    <property type="entry name" value="Neurotransmitter-gated ion-channel transmembrane pore"/>
    <property type="match status" value="1"/>
</dbReference>
<name>A0A820P0Z7_9BILA</name>
<sequence length="93" mass="11097">YRRSIRRKKVMKDLSKTSDRQKTSPKISLSVQNIRQLNPTQRSTFAGVVQRLQKLQQKAPLHEFDRLARIGFPLLFTLCNCIYWYIFVFYTSQ</sequence>
<feature type="compositionally biased region" description="Basic residues" evidence="1">
    <location>
        <begin position="1"/>
        <end position="10"/>
    </location>
</feature>
<dbReference type="GO" id="GO:0016020">
    <property type="term" value="C:membrane"/>
    <property type="evidence" value="ECO:0007669"/>
    <property type="project" value="InterPro"/>
</dbReference>
<feature type="non-terminal residue" evidence="3">
    <location>
        <position position="1"/>
    </location>
</feature>
<dbReference type="EMBL" id="CAJOAZ010026275">
    <property type="protein sequence ID" value="CAF4399625.1"/>
    <property type="molecule type" value="Genomic_DNA"/>
</dbReference>
<dbReference type="AlphaFoldDB" id="A0A820P0Z7"/>
<feature type="region of interest" description="Disordered" evidence="1">
    <location>
        <begin position="1"/>
        <end position="24"/>
    </location>
</feature>
<keyword evidence="2" id="KW-0472">Membrane</keyword>
<feature type="compositionally biased region" description="Basic and acidic residues" evidence="1">
    <location>
        <begin position="11"/>
        <end position="22"/>
    </location>
</feature>
<gene>
    <name evidence="3" type="ORF">OXD698_LOCUS51388</name>
</gene>
<dbReference type="GO" id="GO:0006811">
    <property type="term" value="P:monoatomic ion transport"/>
    <property type="evidence" value="ECO:0007669"/>
    <property type="project" value="InterPro"/>
</dbReference>
<feature type="transmembrane region" description="Helical" evidence="2">
    <location>
        <begin position="70"/>
        <end position="90"/>
    </location>
</feature>
<keyword evidence="2" id="KW-1133">Transmembrane helix</keyword>
<keyword evidence="2" id="KW-0812">Transmembrane</keyword>
<organism evidence="3 4">
    <name type="scientific">Adineta steineri</name>
    <dbReference type="NCBI Taxonomy" id="433720"/>
    <lineage>
        <taxon>Eukaryota</taxon>
        <taxon>Metazoa</taxon>
        <taxon>Spiralia</taxon>
        <taxon>Gnathifera</taxon>
        <taxon>Rotifera</taxon>
        <taxon>Eurotatoria</taxon>
        <taxon>Bdelloidea</taxon>
        <taxon>Adinetida</taxon>
        <taxon>Adinetidae</taxon>
        <taxon>Adineta</taxon>
    </lineage>
</organism>
<reference evidence="3" key="1">
    <citation type="submission" date="2021-02" db="EMBL/GenBank/DDBJ databases">
        <authorList>
            <person name="Nowell W R."/>
        </authorList>
    </citation>
    <scope>NUCLEOTIDE SEQUENCE</scope>
</reference>
<evidence type="ECO:0000313" key="3">
    <source>
        <dbReference type="EMBL" id="CAF4399625.1"/>
    </source>
</evidence>
<evidence type="ECO:0000256" key="2">
    <source>
        <dbReference type="SAM" id="Phobius"/>
    </source>
</evidence>